<comment type="caution">
    <text evidence="2">The sequence shown here is derived from an EMBL/GenBank/DDBJ whole genome shotgun (WGS) entry which is preliminary data.</text>
</comment>
<accession>A0AAN6JP88</accession>
<protein>
    <submittedName>
        <fullName evidence="2">Uncharacterized protein</fullName>
    </submittedName>
</protein>
<feature type="compositionally biased region" description="Basic residues" evidence="1">
    <location>
        <begin position="541"/>
        <end position="557"/>
    </location>
</feature>
<feature type="compositionally biased region" description="Polar residues" evidence="1">
    <location>
        <begin position="46"/>
        <end position="63"/>
    </location>
</feature>
<feature type="compositionally biased region" description="Acidic residues" evidence="1">
    <location>
        <begin position="748"/>
        <end position="757"/>
    </location>
</feature>
<dbReference type="EMBL" id="JAPDMQ010000406">
    <property type="protein sequence ID" value="KAK0525280.1"/>
    <property type="molecule type" value="Genomic_DNA"/>
</dbReference>
<feature type="compositionally biased region" description="Acidic residues" evidence="1">
    <location>
        <begin position="453"/>
        <end position="466"/>
    </location>
</feature>
<organism evidence="2 3">
    <name type="scientific">Tilletia horrida</name>
    <dbReference type="NCBI Taxonomy" id="155126"/>
    <lineage>
        <taxon>Eukaryota</taxon>
        <taxon>Fungi</taxon>
        <taxon>Dikarya</taxon>
        <taxon>Basidiomycota</taxon>
        <taxon>Ustilaginomycotina</taxon>
        <taxon>Exobasidiomycetes</taxon>
        <taxon>Tilletiales</taxon>
        <taxon>Tilletiaceae</taxon>
        <taxon>Tilletia</taxon>
    </lineage>
</organism>
<keyword evidence="3" id="KW-1185">Reference proteome</keyword>
<feature type="compositionally biased region" description="Gly residues" evidence="1">
    <location>
        <begin position="578"/>
        <end position="589"/>
    </location>
</feature>
<sequence>MAASPRGRSTSLSSTPPTVTSAVYRGLPYVRESLVSPADPAMISTYGSAQTMAPPHDSNTPATPRSFAAASFIGSVDDRDSLATSPTTAPPTPKDLKDFKDFKDPNALPAKHDRTSSINVSQLSSLPLPPRPLQPSPPAISFHDAATHGQSDRLRGSGAVSPSSPDDGQSANGVSKMVQHARAQTDARAWASPSQDVGSPQYPSRSLAAVESPVSGLTSQFSTRPPSLALQFFSAAASTTAHTASDQGPPEAAWEDDSSALEARSGSESAKDSSVPSRAGSKSRASEQSEVDETWTSVADSQSAGPRSGRPSRRNQSYDDYTRSMTRAHGVAPHERPARERTHGSTQSTSKLIVKGRNSDRAKELERLELAARELRAQMAAEEDERTPSDSDSGSGSSLDQHHAHGRRASKDIGPGEPVDADILALRQQIFALQQQTQKVRKKSAHSALGDFTYDDEDEDEDDDFEFERAARAPPIDILSPQRHRRQDAASVRADDSRRRGHGSQQQQQHDRPMTKAPSVISSKAPSVISSRDRAQPDLHHSHHHHGHGQHHQHHHLHADDAFAMRQRGKQPQRRMGGSVGGGGGGGGRQTPTMGHRHLDEPHSMQHSDSSDDGYPPVSSRVSAATTSRSHRRRAGPSSPPQSKGDAKLQELTHKIEMLEQIIRGTPFGAGPVDVTGFAPAHSQQQQNGSAPRPGPRISSARNPKAQPVATVQQPFRSLPSASGSTSASASASASHANAVRRLAAPPDTDEDDDLTDDWGATRRVATAAAAAAAFSLGLGLEDRRPSLMSMQGIPVVDHSLQHDHRHHHHAGPFRPANSAENMRESYGRRRSQYGGPPGLMNGGDIGRGVAMKRSVSPAATIASAFQFNATPAATTPAAEDSFSSAHGHGHNHHPQQPQGKKGGGGLRTLFGVGSSGAGSASGPLSGTQQQQQQQQHHVKFSHSSTALVSGPGAPDTRSIRSGDGQPQQQQQQQQTVLLSFSRKRTERVEIPKAKIKQAAGRGRVYVTPVKPAGG</sequence>
<gene>
    <name evidence="2" type="ORF">OC842_005555</name>
</gene>
<feature type="compositionally biased region" description="Polar residues" evidence="1">
    <location>
        <begin position="266"/>
        <end position="276"/>
    </location>
</feature>
<feature type="compositionally biased region" description="Basic and acidic residues" evidence="1">
    <location>
        <begin position="94"/>
        <end position="115"/>
    </location>
</feature>
<feature type="compositionally biased region" description="Low complexity" evidence="1">
    <location>
        <begin position="236"/>
        <end position="245"/>
    </location>
</feature>
<name>A0AAN6JP88_9BASI</name>
<feature type="compositionally biased region" description="Pro residues" evidence="1">
    <location>
        <begin position="127"/>
        <end position="138"/>
    </location>
</feature>
<feature type="region of interest" description="Disordered" evidence="1">
    <location>
        <begin position="236"/>
        <end position="420"/>
    </location>
</feature>
<feature type="region of interest" description="Disordered" evidence="1">
    <location>
        <begin position="802"/>
        <end position="846"/>
    </location>
</feature>
<feature type="region of interest" description="Disordered" evidence="1">
    <location>
        <begin position="46"/>
        <end position="223"/>
    </location>
</feature>
<reference evidence="2" key="1">
    <citation type="journal article" date="2023" name="PhytoFront">
        <title>Draft Genome Resources of Seven Strains of Tilletia horrida, Causal Agent of Kernel Smut of Rice.</title>
        <authorList>
            <person name="Khanal S."/>
            <person name="Antony Babu S."/>
            <person name="Zhou X.G."/>
        </authorList>
    </citation>
    <scope>NUCLEOTIDE SEQUENCE</scope>
    <source>
        <strain evidence="2">TX3</strain>
    </source>
</reference>
<feature type="compositionally biased region" description="Low complexity" evidence="1">
    <location>
        <begin position="618"/>
        <end position="628"/>
    </location>
</feature>
<feature type="compositionally biased region" description="Low complexity" evidence="1">
    <location>
        <begin position="718"/>
        <end position="747"/>
    </location>
</feature>
<feature type="compositionally biased region" description="Basic and acidic residues" evidence="1">
    <location>
        <begin position="531"/>
        <end position="540"/>
    </location>
</feature>
<evidence type="ECO:0000313" key="3">
    <source>
        <dbReference type="Proteomes" id="UP001176521"/>
    </source>
</evidence>
<feature type="region of interest" description="Disordered" evidence="1">
    <location>
        <begin position="876"/>
        <end position="977"/>
    </location>
</feature>
<feature type="compositionally biased region" description="Basic and acidic residues" evidence="1">
    <location>
        <begin position="357"/>
        <end position="376"/>
    </location>
</feature>
<feature type="region of interest" description="Disordered" evidence="1">
    <location>
        <begin position="1"/>
        <end position="22"/>
    </location>
</feature>
<feature type="compositionally biased region" description="Polar residues" evidence="1">
    <location>
        <begin position="520"/>
        <end position="530"/>
    </location>
</feature>
<feature type="compositionally biased region" description="Low complexity" evidence="1">
    <location>
        <begin position="1"/>
        <end position="21"/>
    </location>
</feature>
<proteinExistence type="predicted"/>
<evidence type="ECO:0000256" key="1">
    <source>
        <dbReference type="SAM" id="MobiDB-lite"/>
    </source>
</evidence>
<feature type="compositionally biased region" description="Polar residues" evidence="1">
    <location>
        <begin position="160"/>
        <end position="173"/>
    </location>
</feature>
<feature type="compositionally biased region" description="Gly residues" evidence="1">
    <location>
        <begin position="836"/>
        <end position="846"/>
    </location>
</feature>
<feature type="compositionally biased region" description="Basic and acidic residues" evidence="1">
    <location>
        <begin position="597"/>
        <end position="610"/>
    </location>
</feature>
<feature type="compositionally biased region" description="Basic and acidic residues" evidence="1">
    <location>
        <begin position="332"/>
        <end position="343"/>
    </location>
</feature>
<feature type="region of interest" description="Disordered" evidence="1">
    <location>
        <begin position="671"/>
        <end position="757"/>
    </location>
</feature>
<feature type="compositionally biased region" description="Low complexity" evidence="1">
    <location>
        <begin position="918"/>
        <end position="936"/>
    </location>
</feature>
<feature type="compositionally biased region" description="Low complexity" evidence="1">
    <location>
        <begin position="966"/>
        <end position="975"/>
    </location>
</feature>
<dbReference type="AlphaFoldDB" id="A0AAN6JP88"/>
<feature type="compositionally biased region" description="Polar residues" evidence="1">
    <location>
        <begin position="192"/>
        <end position="204"/>
    </location>
</feature>
<dbReference type="Proteomes" id="UP001176521">
    <property type="component" value="Unassembled WGS sequence"/>
</dbReference>
<feature type="compositionally biased region" description="Polar residues" evidence="1">
    <location>
        <begin position="294"/>
        <end position="304"/>
    </location>
</feature>
<evidence type="ECO:0000313" key="2">
    <source>
        <dbReference type="EMBL" id="KAK0525280.1"/>
    </source>
</evidence>
<feature type="region of interest" description="Disordered" evidence="1">
    <location>
        <begin position="434"/>
        <end position="648"/>
    </location>
</feature>